<gene>
    <name evidence="2" type="ORF">INT48_008901</name>
</gene>
<reference evidence="2" key="1">
    <citation type="submission" date="2021-01" db="EMBL/GenBank/DDBJ databases">
        <title>Metabolic potential, ecology and presence of endohyphal bacteria is reflected in genomic diversity of Mucoromycotina.</title>
        <authorList>
            <person name="Muszewska A."/>
            <person name="Okrasinska A."/>
            <person name="Steczkiewicz K."/>
            <person name="Drgas O."/>
            <person name="Orlowska M."/>
            <person name="Perlinska-Lenart U."/>
            <person name="Aleksandrzak-Piekarczyk T."/>
            <person name="Szatraj K."/>
            <person name="Zielenkiewicz U."/>
            <person name="Pilsyk S."/>
            <person name="Malc E."/>
            <person name="Mieczkowski P."/>
            <person name="Kruszewska J.S."/>
            <person name="Biernat P."/>
            <person name="Pawlowska J."/>
        </authorList>
    </citation>
    <scope>NUCLEOTIDE SEQUENCE</scope>
    <source>
        <strain evidence="2">WA0000018081</strain>
    </source>
</reference>
<comment type="caution">
    <text evidence="2">The sequence shown here is derived from an EMBL/GenBank/DDBJ whole genome shotgun (WGS) entry which is preliminary data.</text>
</comment>
<evidence type="ECO:0008006" key="4">
    <source>
        <dbReference type="Google" id="ProtNLM"/>
    </source>
</evidence>
<dbReference type="CDD" id="cd22852">
    <property type="entry name" value="SMN_C"/>
    <property type="match status" value="1"/>
</dbReference>
<dbReference type="Pfam" id="PF20635">
    <property type="entry name" value="SMN_YG-box"/>
    <property type="match status" value="1"/>
</dbReference>
<evidence type="ECO:0000256" key="1">
    <source>
        <dbReference type="SAM" id="MobiDB-lite"/>
    </source>
</evidence>
<name>A0A8H7SHR6_9FUNG</name>
<dbReference type="EMBL" id="JAEPRE010000253">
    <property type="protein sequence ID" value="KAG2229669.1"/>
    <property type="molecule type" value="Genomic_DNA"/>
</dbReference>
<dbReference type="InterPro" id="IPR047313">
    <property type="entry name" value="SMN_C"/>
</dbReference>
<evidence type="ECO:0000313" key="2">
    <source>
        <dbReference type="EMBL" id="KAG2229669.1"/>
    </source>
</evidence>
<evidence type="ECO:0000313" key="3">
    <source>
        <dbReference type="Proteomes" id="UP000613177"/>
    </source>
</evidence>
<feature type="compositionally biased region" description="Acidic residues" evidence="1">
    <location>
        <begin position="83"/>
        <end position="109"/>
    </location>
</feature>
<dbReference type="Proteomes" id="UP000613177">
    <property type="component" value="Unassembled WGS sequence"/>
</dbReference>
<organism evidence="2 3">
    <name type="scientific">Thamnidium elegans</name>
    <dbReference type="NCBI Taxonomy" id="101142"/>
    <lineage>
        <taxon>Eukaryota</taxon>
        <taxon>Fungi</taxon>
        <taxon>Fungi incertae sedis</taxon>
        <taxon>Mucoromycota</taxon>
        <taxon>Mucoromycotina</taxon>
        <taxon>Mucoromycetes</taxon>
        <taxon>Mucorales</taxon>
        <taxon>Mucorineae</taxon>
        <taxon>Mucoraceae</taxon>
        <taxon>Thamnidium</taxon>
    </lineage>
</organism>
<sequence>MSVDWDVDVIDYWQTSLSSYKKHHEQDIQVESDKVTGDILDNLPIKEGVRLVDEQVETEPVKVSIKRKEITQEAAQVGNWSVVEEEEEEIEKEEKEEEEEEKECIGEEEPSVKKPRYNPSVPAPAPPPPVQQDNEALSNLMMAWYYAGYYTGVYQANHTQ</sequence>
<dbReference type="AlphaFoldDB" id="A0A8H7SHR6"/>
<feature type="region of interest" description="Disordered" evidence="1">
    <location>
        <begin position="76"/>
        <end position="134"/>
    </location>
</feature>
<feature type="compositionally biased region" description="Pro residues" evidence="1">
    <location>
        <begin position="121"/>
        <end position="130"/>
    </location>
</feature>
<keyword evidence="3" id="KW-1185">Reference proteome</keyword>
<accession>A0A8H7SHR6</accession>
<protein>
    <recommendedName>
        <fullName evidence="4">Survival motor neuron protein</fullName>
    </recommendedName>
</protein>
<proteinExistence type="predicted"/>